<organism evidence="1">
    <name type="scientific">bioreactor metagenome</name>
    <dbReference type="NCBI Taxonomy" id="1076179"/>
    <lineage>
        <taxon>unclassified sequences</taxon>
        <taxon>metagenomes</taxon>
        <taxon>ecological metagenomes</taxon>
    </lineage>
</organism>
<evidence type="ECO:0000313" key="1">
    <source>
        <dbReference type="EMBL" id="MPL91448.1"/>
    </source>
</evidence>
<gene>
    <name evidence="1" type="ORF">SDC9_37516</name>
</gene>
<dbReference type="EMBL" id="VSSQ01000329">
    <property type="protein sequence ID" value="MPL91448.1"/>
    <property type="molecule type" value="Genomic_DNA"/>
</dbReference>
<evidence type="ECO:0008006" key="2">
    <source>
        <dbReference type="Google" id="ProtNLM"/>
    </source>
</evidence>
<sequence length="201" mass="24075">MKFIYIDESGGLKGNFDYFNISLLIFNNEKDLKKLKNSIKRFRRGKYKKQLRNVKEIKAYNNDKKLIRDLLKTLNKIEFEAYSLFYDNKKDYLKNHTVNGIYQLMILELLNIVNSRNTNINIYIDKFLPKVLEKQFIIDMEKNLNLNNNYSNVSCIASENNIGIQFADLVSWSTFQYLERNNKIFLQIIENKHEIMEFNKK</sequence>
<accession>A0A644VJC8</accession>
<proteinExistence type="predicted"/>
<dbReference type="AlphaFoldDB" id="A0A644VJC8"/>
<dbReference type="Pfam" id="PF12686">
    <property type="entry name" value="DUF3800"/>
    <property type="match status" value="1"/>
</dbReference>
<comment type="caution">
    <text evidence="1">The sequence shown here is derived from an EMBL/GenBank/DDBJ whole genome shotgun (WGS) entry which is preliminary data.</text>
</comment>
<dbReference type="InterPro" id="IPR024524">
    <property type="entry name" value="DUF3800"/>
</dbReference>
<protein>
    <recommendedName>
        <fullName evidence="2">DUF3800 domain-containing protein</fullName>
    </recommendedName>
</protein>
<reference evidence="1" key="1">
    <citation type="submission" date="2019-08" db="EMBL/GenBank/DDBJ databases">
        <authorList>
            <person name="Kucharzyk K."/>
            <person name="Murdoch R.W."/>
            <person name="Higgins S."/>
            <person name="Loffler F."/>
        </authorList>
    </citation>
    <scope>NUCLEOTIDE SEQUENCE</scope>
</reference>
<name>A0A644VJC8_9ZZZZ</name>